<comment type="caution">
    <text evidence="2">The sequence shown here is derived from an EMBL/GenBank/DDBJ whole genome shotgun (WGS) entry which is preliminary data.</text>
</comment>
<dbReference type="InterPro" id="IPR029058">
    <property type="entry name" value="AB_hydrolase_fold"/>
</dbReference>
<evidence type="ECO:0000259" key="1">
    <source>
        <dbReference type="Pfam" id="PF09994"/>
    </source>
</evidence>
<accession>A0A4S8NUQ1</accession>
<dbReference type="InterPro" id="IPR018712">
    <property type="entry name" value="Tle1-like_cat"/>
</dbReference>
<dbReference type="OrthoDB" id="4378831at2"/>
<keyword evidence="3" id="KW-1185">Reference proteome</keyword>
<reference evidence="2 3" key="1">
    <citation type="submission" date="2019-04" db="EMBL/GenBank/DDBJ databases">
        <title>Genome sequence of strain shin9-1.</title>
        <authorList>
            <person name="Gao J."/>
            <person name="Sun J."/>
        </authorList>
    </citation>
    <scope>NUCLEOTIDE SEQUENCE [LARGE SCALE GENOMIC DNA]</scope>
    <source>
        <strain evidence="3">shin9-1</strain>
    </source>
</reference>
<feature type="domain" description="T6SS Phospholipase effector Tle1-like catalytic" evidence="1">
    <location>
        <begin position="2"/>
        <end position="272"/>
    </location>
</feature>
<organism evidence="2 3">
    <name type="scientific">Peteryoungia ipomoeae</name>
    <dbReference type="NCBI Taxonomy" id="1210932"/>
    <lineage>
        <taxon>Bacteria</taxon>
        <taxon>Pseudomonadati</taxon>
        <taxon>Pseudomonadota</taxon>
        <taxon>Alphaproteobacteria</taxon>
        <taxon>Hyphomicrobiales</taxon>
        <taxon>Rhizobiaceae</taxon>
        <taxon>Peteryoungia</taxon>
    </lineage>
</organism>
<evidence type="ECO:0000313" key="2">
    <source>
        <dbReference type="EMBL" id="THV21303.1"/>
    </source>
</evidence>
<gene>
    <name evidence="2" type="ORF">FAA97_14855</name>
</gene>
<dbReference type="PANTHER" id="PTHR33840">
    <property type="match status" value="1"/>
</dbReference>
<dbReference type="SUPFAM" id="SSF53474">
    <property type="entry name" value="alpha/beta-Hydrolases"/>
    <property type="match status" value="1"/>
</dbReference>
<dbReference type="PANTHER" id="PTHR33840:SF1">
    <property type="entry name" value="TLE1 PHOSPHOLIPASE DOMAIN-CONTAINING PROTEIN"/>
    <property type="match status" value="1"/>
</dbReference>
<dbReference type="RefSeq" id="WP_136599353.1">
    <property type="nucleotide sequence ID" value="NZ_STGV01000005.1"/>
</dbReference>
<proteinExistence type="predicted"/>
<dbReference type="AlphaFoldDB" id="A0A4S8NUQ1"/>
<sequence length="517" mass="56903">MKTIVICADGTWNTPDMSDNGIPSPTNVWKFFHAVAEREASGIKQEKYYHPGVGTDGGKLRRLIGGGTGKGLDQNIKSAYRWLAGTYAAGDRIFLIGFSRGAYTVRSLGGMISKCGLADLPFGNHPKQAWAAVDRIFDAYRADGPSSVAAAADLPFHNAEAGTLPAKSTRIRFIGVWDTVGALGIPDDLAFLNLLDNPDKHRFHDTEISTVVDIARHAVAIDEWRQSFLPTLWQPNPDIDMQQVWFPGVHGNIGGGYARTGLSDGALEWMVGEAQKAGLGFNPDTIAQIRPDPRDMLHDSLKGVFKSLKTRPRAVPRLSNAHPDPAIHASALERQKDPPITAGSYWPHRPLPATVDVFARELWNATGIYLEKGQRYRLEAQGEWKDAEITAGPAGTGDGKFQPREFLHLAGTAMGKLESLTRRLMKNEQLDFWLTKRVEDAAWFALIGVIANNHPPPKRKNDERIVDRLPHEVFVIGTGLDITPQASGYLYCFANDAWQTYGNNRGNLRLSVTPLTV</sequence>
<dbReference type="Proteomes" id="UP000308828">
    <property type="component" value="Unassembled WGS sequence"/>
</dbReference>
<dbReference type="EMBL" id="STGV01000005">
    <property type="protein sequence ID" value="THV21303.1"/>
    <property type="molecule type" value="Genomic_DNA"/>
</dbReference>
<name>A0A4S8NUQ1_9HYPH</name>
<dbReference type="Gene3D" id="2.60.120.430">
    <property type="entry name" value="Galactose-binding lectin"/>
    <property type="match status" value="1"/>
</dbReference>
<protein>
    <submittedName>
        <fullName evidence="2">DUF2235 domain-containing protein</fullName>
    </submittedName>
</protein>
<dbReference type="Pfam" id="PF09994">
    <property type="entry name" value="T6SS_Tle1-like_cat"/>
    <property type="match status" value="1"/>
</dbReference>
<evidence type="ECO:0000313" key="3">
    <source>
        <dbReference type="Proteomes" id="UP000308828"/>
    </source>
</evidence>